<dbReference type="Gene3D" id="2.20.25.10">
    <property type="match status" value="2"/>
</dbReference>
<dbReference type="AlphaFoldDB" id="A0A6C0DE31"/>
<proteinExistence type="predicted"/>
<evidence type="ECO:0008006" key="2">
    <source>
        <dbReference type="Google" id="ProtNLM"/>
    </source>
</evidence>
<sequence>MKETDFCPTCRYYLYLEQDSKTLRRVCRNCGFQEEDKKGGLILEIDLKEKTSEGYKILMNEFTQQDPTLPHVNTIKCPNSGCESNTSNKERDVIYLKYDAVNMKFLYICNVCDAQWRSKT</sequence>
<accession>A0A6C0DE31</accession>
<name>A0A6C0DE31_9ZZZZ</name>
<protein>
    <recommendedName>
        <fullName evidence="2">DNA-directed RNA polymerase M/15kDa subunit domain-containing protein</fullName>
    </recommendedName>
</protein>
<evidence type="ECO:0000313" key="1">
    <source>
        <dbReference type="EMBL" id="QHT14777.1"/>
    </source>
</evidence>
<reference evidence="1" key="1">
    <citation type="journal article" date="2020" name="Nature">
        <title>Giant virus diversity and host interactions through global metagenomics.</title>
        <authorList>
            <person name="Schulz F."/>
            <person name="Roux S."/>
            <person name="Paez-Espino D."/>
            <person name="Jungbluth S."/>
            <person name="Walsh D.A."/>
            <person name="Denef V.J."/>
            <person name="McMahon K.D."/>
            <person name="Konstantinidis K.T."/>
            <person name="Eloe-Fadrosh E.A."/>
            <person name="Kyrpides N.C."/>
            <person name="Woyke T."/>
        </authorList>
    </citation>
    <scope>NUCLEOTIDE SEQUENCE</scope>
    <source>
        <strain evidence="1">GVMAG-M-3300023174-141</strain>
    </source>
</reference>
<organism evidence="1">
    <name type="scientific">viral metagenome</name>
    <dbReference type="NCBI Taxonomy" id="1070528"/>
    <lineage>
        <taxon>unclassified sequences</taxon>
        <taxon>metagenomes</taxon>
        <taxon>organismal metagenomes</taxon>
    </lineage>
</organism>
<dbReference type="EMBL" id="MN739589">
    <property type="protein sequence ID" value="QHT14777.1"/>
    <property type="molecule type" value="Genomic_DNA"/>
</dbReference>